<sequence length="157" mass="17462">MPGASSSARMQTGFHAIFILLVLSLRPAVGMPRCPPQNELLAKAKVVVEASVKSLFIGESGLIVMNEFPTRMIRADLEIRRVIKGEFAGKEVTVYGAMFPPGPYRELSLMAFLAGYDGHDTFEWELSSYELGDTGMSFFLMSDCIYHKFPDFITNPQ</sequence>
<dbReference type="EMBL" id="JADBEC010000003">
    <property type="protein sequence ID" value="MBE1509309.1"/>
    <property type="molecule type" value="Genomic_DNA"/>
</dbReference>
<gene>
    <name evidence="1" type="ORF">H4W29_006556</name>
</gene>
<dbReference type="RefSeq" id="WP_246517645.1">
    <property type="nucleotide sequence ID" value="NZ_BAAAVL010000015.1"/>
</dbReference>
<evidence type="ECO:0000313" key="1">
    <source>
        <dbReference type="EMBL" id="MBE1509309.1"/>
    </source>
</evidence>
<accession>A0ABR9J1K3</accession>
<dbReference type="Proteomes" id="UP000620262">
    <property type="component" value="Unassembled WGS sequence"/>
</dbReference>
<organism evidence="1 2">
    <name type="scientific">Rhizobium viscosum</name>
    <name type="common">Arthrobacter viscosus</name>
    <dbReference type="NCBI Taxonomy" id="1673"/>
    <lineage>
        <taxon>Bacteria</taxon>
        <taxon>Pseudomonadati</taxon>
        <taxon>Pseudomonadota</taxon>
        <taxon>Alphaproteobacteria</taxon>
        <taxon>Hyphomicrobiales</taxon>
        <taxon>Rhizobiaceae</taxon>
        <taxon>Rhizobium/Agrobacterium group</taxon>
        <taxon>Rhizobium</taxon>
    </lineage>
</organism>
<proteinExistence type="predicted"/>
<comment type="caution">
    <text evidence="1">The sequence shown here is derived from an EMBL/GenBank/DDBJ whole genome shotgun (WGS) entry which is preliminary data.</text>
</comment>
<protein>
    <submittedName>
        <fullName evidence="1">Uncharacterized protein</fullName>
    </submittedName>
</protein>
<keyword evidence="2" id="KW-1185">Reference proteome</keyword>
<name>A0ABR9J1K3_RHIVS</name>
<reference evidence="1 2" key="1">
    <citation type="submission" date="2020-10" db="EMBL/GenBank/DDBJ databases">
        <title>Sequencing the genomes of 1000 actinobacteria strains.</title>
        <authorList>
            <person name="Klenk H.-P."/>
        </authorList>
    </citation>
    <scope>NUCLEOTIDE SEQUENCE [LARGE SCALE GENOMIC DNA]</scope>
    <source>
        <strain evidence="1 2">DSM 7307</strain>
    </source>
</reference>
<evidence type="ECO:0000313" key="2">
    <source>
        <dbReference type="Proteomes" id="UP000620262"/>
    </source>
</evidence>